<dbReference type="Proteomes" id="UP000053573">
    <property type="component" value="Unassembled WGS sequence"/>
</dbReference>
<sequence length="88" mass="9393">MPRLTSPPSTKLSSLVVLPVSPESRSLSPTSSTERSPTSPLTLTKPLPTVLPSRLLSCLVTLLPSLPTRSSSWTLPRCLSVSRLLVVS</sequence>
<gene>
    <name evidence="2" type="ORF">EMPG_16642</name>
</gene>
<dbReference type="EMBL" id="LDEV01002732">
    <property type="protein sequence ID" value="KLJ07886.1"/>
    <property type="molecule type" value="Genomic_DNA"/>
</dbReference>
<protein>
    <submittedName>
        <fullName evidence="2">Uncharacterized protein</fullName>
    </submittedName>
</protein>
<proteinExistence type="predicted"/>
<evidence type="ECO:0000313" key="2">
    <source>
        <dbReference type="EMBL" id="KLJ07886.1"/>
    </source>
</evidence>
<name>A0A0H1BFD6_9EURO</name>
<evidence type="ECO:0000313" key="3">
    <source>
        <dbReference type="Proteomes" id="UP000053573"/>
    </source>
</evidence>
<accession>A0A0H1BFD6</accession>
<keyword evidence="3" id="KW-1185">Reference proteome</keyword>
<feature type="region of interest" description="Disordered" evidence="1">
    <location>
        <begin position="21"/>
        <end position="45"/>
    </location>
</feature>
<reference evidence="3" key="1">
    <citation type="journal article" date="2015" name="PLoS Genet.">
        <title>The dynamic genome and transcriptome of the human fungal pathogen Blastomyces and close relative Emmonsia.</title>
        <authorList>
            <person name="Munoz J.F."/>
            <person name="Gauthier G.M."/>
            <person name="Desjardins C.A."/>
            <person name="Gallo J.E."/>
            <person name="Holder J."/>
            <person name="Sullivan T.D."/>
            <person name="Marty A.J."/>
            <person name="Carmen J.C."/>
            <person name="Chen Z."/>
            <person name="Ding L."/>
            <person name="Gujja S."/>
            <person name="Magrini V."/>
            <person name="Misas E."/>
            <person name="Mitreva M."/>
            <person name="Priest M."/>
            <person name="Saif S."/>
            <person name="Whiston E.A."/>
            <person name="Young S."/>
            <person name="Zeng Q."/>
            <person name="Goldman W.E."/>
            <person name="Mardis E.R."/>
            <person name="Taylor J.W."/>
            <person name="McEwen J.G."/>
            <person name="Clay O.K."/>
            <person name="Klein B.S."/>
            <person name="Cuomo C.A."/>
        </authorList>
    </citation>
    <scope>NUCLEOTIDE SEQUENCE [LARGE SCALE GENOMIC DNA]</scope>
    <source>
        <strain evidence="3">UAMH 139</strain>
    </source>
</reference>
<evidence type="ECO:0000256" key="1">
    <source>
        <dbReference type="SAM" id="MobiDB-lite"/>
    </source>
</evidence>
<comment type="caution">
    <text evidence="2">The sequence shown here is derived from an EMBL/GenBank/DDBJ whole genome shotgun (WGS) entry which is preliminary data.</text>
</comment>
<dbReference type="AlphaFoldDB" id="A0A0H1BFD6"/>
<organism evidence="2 3">
    <name type="scientific">Blastomyces silverae</name>
    <dbReference type="NCBI Taxonomy" id="2060906"/>
    <lineage>
        <taxon>Eukaryota</taxon>
        <taxon>Fungi</taxon>
        <taxon>Dikarya</taxon>
        <taxon>Ascomycota</taxon>
        <taxon>Pezizomycotina</taxon>
        <taxon>Eurotiomycetes</taxon>
        <taxon>Eurotiomycetidae</taxon>
        <taxon>Onygenales</taxon>
        <taxon>Ajellomycetaceae</taxon>
        <taxon>Blastomyces</taxon>
    </lineage>
</organism>